<comment type="caution">
    <text evidence="13">The sequence shown here is derived from an EMBL/GenBank/DDBJ whole genome shotgun (WGS) entry which is preliminary data.</text>
</comment>
<feature type="compositionally biased region" description="Polar residues" evidence="7">
    <location>
        <begin position="466"/>
        <end position="480"/>
    </location>
</feature>
<dbReference type="OrthoDB" id="1076608at2759"/>
<feature type="compositionally biased region" description="Polar residues" evidence="7">
    <location>
        <begin position="312"/>
        <end position="324"/>
    </location>
</feature>
<feature type="domain" description="CSC1/OSCA1-like 7TM region" evidence="9">
    <location>
        <begin position="658"/>
        <end position="933"/>
    </location>
</feature>
<keyword evidence="6 8" id="KW-0472">Membrane</keyword>
<feature type="transmembrane region" description="Helical" evidence="8">
    <location>
        <begin position="806"/>
        <end position="830"/>
    </location>
</feature>
<feature type="transmembrane region" description="Helical" evidence="8">
    <location>
        <begin position="704"/>
        <end position="730"/>
    </location>
</feature>
<feature type="compositionally biased region" description="Basic and acidic residues" evidence="7">
    <location>
        <begin position="411"/>
        <end position="429"/>
    </location>
</feature>
<feature type="transmembrane region" description="Helical" evidence="8">
    <location>
        <begin position="166"/>
        <end position="184"/>
    </location>
</feature>
<evidence type="ECO:0000259" key="11">
    <source>
        <dbReference type="Pfam" id="PF13967"/>
    </source>
</evidence>
<evidence type="ECO:0000313" key="14">
    <source>
        <dbReference type="Proteomes" id="UP000053317"/>
    </source>
</evidence>
<keyword evidence="3" id="KW-0813">Transport</keyword>
<protein>
    <recommendedName>
        <fullName evidence="15">DUF221-domain-containing protein</fullName>
    </recommendedName>
</protein>
<feature type="compositionally biased region" description="Polar residues" evidence="7">
    <location>
        <begin position="442"/>
        <end position="454"/>
    </location>
</feature>
<evidence type="ECO:0000256" key="8">
    <source>
        <dbReference type="SAM" id="Phobius"/>
    </source>
</evidence>
<evidence type="ECO:0000256" key="7">
    <source>
        <dbReference type="SAM" id="MobiDB-lite"/>
    </source>
</evidence>
<dbReference type="Pfam" id="PF02714">
    <property type="entry name" value="RSN1_7TM"/>
    <property type="match status" value="1"/>
</dbReference>
<reference evidence="13 14" key="2">
    <citation type="submission" date="2015-05" db="EMBL/GenBank/DDBJ databases">
        <authorList>
            <person name="Morales-Cruz A."/>
            <person name="Amrine K.C."/>
            <person name="Cantu D."/>
        </authorList>
    </citation>
    <scope>NUCLEOTIDE SEQUENCE [LARGE SCALE GENOMIC DNA]</scope>
    <source>
        <strain evidence="13">UCRPC4</strain>
    </source>
</reference>
<feature type="compositionally biased region" description="Basic and acidic residues" evidence="7">
    <location>
        <begin position="350"/>
        <end position="360"/>
    </location>
</feature>
<feature type="region of interest" description="Disordered" evidence="7">
    <location>
        <begin position="400"/>
        <end position="502"/>
    </location>
</feature>
<keyword evidence="5 8" id="KW-1133">Transmembrane helix</keyword>
<dbReference type="GO" id="GO:0005886">
    <property type="term" value="C:plasma membrane"/>
    <property type="evidence" value="ECO:0007669"/>
    <property type="project" value="TreeGrafter"/>
</dbReference>
<evidence type="ECO:0008006" key="15">
    <source>
        <dbReference type="Google" id="ProtNLM"/>
    </source>
</evidence>
<reference evidence="13 14" key="1">
    <citation type="submission" date="2015-05" db="EMBL/GenBank/DDBJ databases">
        <title>Distinctive expansion of gene families associated with plant cell wall degradation and secondary metabolism in the genomes of grapevine trunk pathogens.</title>
        <authorList>
            <person name="Lawrence D.P."/>
            <person name="Travadon R."/>
            <person name="Rolshausen P.E."/>
            <person name="Baumgartner K."/>
        </authorList>
    </citation>
    <scope>NUCLEOTIDE SEQUENCE [LARGE SCALE GENOMIC DNA]</scope>
    <source>
        <strain evidence="13">UCRPC4</strain>
    </source>
</reference>
<feature type="region of interest" description="Disordered" evidence="7">
    <location>
        <begin position="286"/>
        <end position="364"/>
    </location>
</feature>
<evidence type="ECO:0000256" key="5">
    <source>
        <dbReference type="ARBA" id="ARBA00022989"/>
    </source>
</evidence>
<feature type="domain" description="CSC1/OSCA1-like cytosolic" evidence="12">
    <location>
        <begin position="210"/>
        <end position="296"/>
    </location>
</feature>
<proteinExistence type="inferred from homology"/>
<feature type="transmembrane region" description="Helical" evidence="8">
    <location>
        <begin position="876"/>
        <end position="892"/>
    </location>
</feature>
<feature type="compositionally biased region" description="Basic and acidic residues" evidence="7">
    <location>
        <begin position="1132"/>
        <end position="1141"/>
    </location>
</feature>
<evidence type="ECO:0000256" key="2">
    <source>
        <dbReference type="ARBA" id="ARBA00007779"/>
    </source>
</evidence>
<feature type="domain" description="CSC1/OSCA1-like cytosolic" evidence="12">
    <location>
        <begin position="538"/>
        <end position="647"/>
    </location>
</feature>
<feature type="domain" description="10TM putative phosphate transporter extracellular tail" evidence="10">
    <location>
        <begin position="1202"/>
        <end position="1272"/>
    </location>
</feature>
<keyword evidence="14" id="KW-1185">Reference proteome</keyword>
<feature type="transmembrane region" description="Helical" evidence="8">
    <location>
        <begin position="22"/>
        <end position="46"/>
    </location>
</feature>
<dbReference type="InterPro" id="IPR027815">
    <property type="entry name" value="CSC1/OSCA1-like_cyt"/>
</dbReference>
<dbReference type="Pfam" id="PF14703">
    <property type="entry name" value="PHM7_cyt"/>
    <property type="match status" value="2"/>
</dbReference>
<evidence type="ECO:0000313" key="13">
    <source>
        <dbReference type="EMBL" id="KKY22998.1"/>
    </source>
</evidence>
<feature type="transmembrane region" description="Helical" evidence="8">
    <location>
        <begin position="913"/>
        <end position="936"/>
    </location>
</feature>
<evidence type="ECO:0000256" key="6">
    <source>
        <dbReference type="ARBA" id="ARBA00023136"/>
    </source>
</evidence>
<sequence length="1281" mass="144890">MSSLLNNTSTESDVSSTEGQSFSAFAASLVISIVIFGVEVGVFLIIKDRFTRIYQPRTYLVPEKERTKAADAGWWKWIKPVLSTSNSEFIQKCGLDAYFFLRYLRTLLKIFVPAACVILPILLPLNNVDGRGSSFAVGKYANSTNVTGLDQLAWGNVAPTHTHRYWAHWLCALALILYVCYVAFDELRGYIRMRQAYLTSPQHRLRASATTVLVSSIPHKWCNVEALEGLYDVFPGGLRNIWVNRNFDDLSAKIKVRDKLASTLEKVETNLIKKCREEHEKELAKEAKKAGKKITKEEKKEQDAIQDAKAKQNAQGRGLTTGNPHQVKHTVEDAVATDQSTPSSDSEGEDISRQHEEKQKKLLPVPILGDGVEAVTAGFSKFGRGVLGGLRKVEKDFDDTIDTTNGYVPPEPKDTDKTSSGARDFHETRGFGGKRKAKANDASATSDQLHNQYRTSDEAAVERPRQSAQTDTRPLNSESPTPDEASLNKPKQKEDKTPGKFAQTLAPIKKFLHLDKEKKEPIEYPEAYDAEFESDSEDATWRKYIKETDRETMRLPIFGLSWMPALPLMGPKVDTIYHCRKELARLNAEIEDDQAHPERFPLMNSAFIQFNHQVAAHMACQSLSHHLPKQMAPRLVEIAPNDVIWDNMSIPWWQRYVRTALVFVVVLFMIILWAIPVAFTSALSQLHYLADRYHQLAWILKLPSVILSVLQGVLPTAFLAVITFLLPIILRFLVRMSGQQSGMLVELSVQNYYFFFLFVQLFLVVSISSAAFVFLSILTDASTITELPNLLAENIPKASNYFFSYMLLQAMSVSAGALVQIGNLIKWFILAPILDSTARSKFNRQIKLNEVKWGTFFPVYTNLAAIGLIYSVISPLILVFNVITFSLFWFVYRYNTLYVTKFTRDTGGLLFPNAINCTFVGVYVLEVVLSALFFLVRDDNNTASCKGQGIGMIVILICTVGYQILLNEAFSPLFRYLPITLEDDAVRRDKEFERALNQRHGIIDDEEGNEDLAHALEDRERREREEDRRAEEIELEQINAGRNEKVSQDSWRDQIQNPEINMDVHSNGTFKKLTKSAIHKTAGLTHKTADLTINKVPRSENRHRGDWARPENNRRSSYFGQSSQASLSSHQLGEKKPYEHRDKHHGRQQSRPYNPVHALEVVNNFNPLLGDAKQLEEAQAARNQLSDALFGGVHDELEDLTADQRDALVQRAFQHAALRAKRPVIWIPRDDLGVSDDEIQNMSVFSDYLWVSNVRQGLDAKGRCVYSGAPPDFSEVDLIEL</sequence>
<feature type="region of interest" description="Disordered" evidence="7">
    <location>
        <begin position="1089"/>
        <end position="1154"/>
    </location>
</feature>
<feature type="transmembrane region" description="Helical" evidence="8">
    <location>
        <begin position="660"/>
        <end position="684"/>
    </location>
</feature>
<dbReference type="InterPro" id="IPR045122">
    <property type="entry name" value="Csc1-like"/>
</dbReference>
<evidence type="ECO:0000259" key="9">
    <source>
        <dbReference type="Pfam" id="PF02714"/>
    </source>
</evidence>
<evidence type="ECO:0000256" key="1">
    <source>
        <dbReference type="ARBA" id="ARBA00004141"/>
    </source>
</evidence>
<dbReference type="Pfam" id="PF13967">
    <property type="entry name" value="RSN1_TM"/>
    <property type="match status" value="1"/>
</dbReference>
<feature type="transmembrane region" description="Helical" evidence="8">
    <location>
        <begin position="751"/>
        <end position="778"/>
    </location>
</feature>
<organism evidence="13 14">
    <name type="scientific">Phaeomoniella chlamydospora</name>
    <name type="common">Phaeoacremonium chlamydosporum</name>
    <dbReference type="NCBI Taxonomy" id="158046"/>
    <lineage>
        <taxon>Eukaryota</taxon>
        <taxon>Fungi</taxon>
        <taxon>Dikarya</taxon>
        <taxon>Ascomycota</taxon>
        <taxon>Pezizomycotina</taxon>
        <taxon>Eurotiomycetes</taxon>
        <taxon>Chaetothyriomycetidae</taxon>
        <taxon>Phaeomoniellales</taxon>
        <taxon>Phaeomoniellaceae</taxon>
        <taxon>Phaeomoniella</taxon>
    </lineage>
</organism>
<keyword evidence="4 8" id="KW-0812">Transmembrane</keyword>
<evidence type="ECO:0000256" key="3">
    <source>
        <dbReference type="ARBA" id="ARBA00022448"/>
    </source>
</evidence>
<feature type="compositionally biased region" description="Basic and acidic residues" evidence="7">
    <location>
        <begin position="455"/>
        <end position="465"/>
    </location>
</feature>
<evidence type="ECO:0000256" key="4">
    <source>
        <dbReference type="ARBA" id="ARBA00022692"/>
    </source>
</evidence>
<evidence type="ECO:0000259" key="10">
    <source>
        <dbReference type="Pfam" id="PF12621"/>
    </source>
</evidence>
<feature type="compositionally biased region" description="Low complexity" evidence="7">
    <location>
        <begin position="1116"/>
        <end position="1131"/>
    </location>
</feature>
<feature type="compositionally biased region" description="Basic and acidic residues" evidence="7">
    <location>
        <begin position="1097"/>
        <end position="1114"/>
    </location>
</feature>
<gene>
    <name evidence="13" type="ORF">UCRPC4_g03003</name>
</gene>
<dbReference type="InterPro" id="IPR003864">
    <property type="entry name" value="CSC1/OSCA1-like_7TM"/>
</dbReference>
<evidence type="ECO:0000259" key="12">
    <source>
        <dbReference type="Pfam" id="PF14703"/>
    </source>
</evidence>
<name>A0A0G2GHB6_PHACM</name>
<accession>A0A0G2GHB6</accession>
<feature type="transmembrane region" description="Helical" evidence="8">
    <location>
        <begin position="107"/>
        <end position="125"/>
    </location>
</feature>
<dbReference type="InterPro" id="IPR022257">
    <property type="entry name" value="PHM7_ext"/>
</dbReference>
<dbReference type="GO" id="GO:0005227">
    <property type="term" value="F:calcium-activated cation channel activity"/>
    <property type="evidence" value="ECO:0007669"/>
    <property type="project" value="InterPro"/>
</dbReference>
<feature type="domain" description="CSC1/OSCA1-like N-terminal transmembrane" evidence="11">
    <location>
        <begin position="24"/>
        <end position="186"/>
    </location>
</feature>
<dbReference type="PANTHER" id="PTHR13018:SF20">
    <property type="entry name" value="SPORULATION-SPECIFIC PROTEIN 75"/>
    <property type="match status" value="1"/>
</dbReference>
<dbReference type="PANTHER" id="PTHR13018">
    <property type="entry name" value="PROBABLE MEMBRANE PROTEIN DUF221-RELATED"/>
    <property type="match status" value="1"/>
</dbReference>
<dbReference type="Proteomes" id="UP000053317">
    <property type="component" value="Unassembled WGS sequence"/>
</dbReference>
<comment type="subcellular location">
    <subcellularLocation>
        <location evidence="1">Membrane</location>
        <topology evidence="1">Multi-pass membrane protein</topology>
    </subcellularLocation>
</comment>
<dbReference type="EMBL" id="LCWF01000071">
    <property type="protein sequence ID" value="KKY22998.1"/>
    <property type="molecule type" value="Genomic_DNA"/>
</dbReference>
<dbReference type="Pfam" id="PF12621">
    <property type="entry name" value="PHM7_ext"/>
    <property type="match status" value="1"/>
</dbReference>
<feature type="transmembrane region" description="Helical" evidence="8">
    <location>
        <begin position="948"/>
        <end position="966"/>
    </location>
</feature>
<feature type="compositionally biased region" description="Basic and acidic residues" evidence="7">
    <location>
        <begin position="286"/>
        <end position="310"/>
    </location>
</feature>
<comment type="similarity">
    <text evidence="2">Belongs to the CSC1 (TC 1.A.17) family.</text>
</comment>
<dbReference type="InterPro" id="IPR032880">
    <property type="entry name" value="CSC1/OSCA1-like_N"/>
</dbReference>